<evidence type="ECO:0000256" key="7">
    <source>
        <dbReference type="ARBA" id="ARBA00023136"/>
    </source>
</evidence>
<evidence type="ECO:0000256" key="1">
    <source>
        <dbReference type="ARBA" id="ARBA00004141"/>
    </source>
</evidence>
<organism evidence="10 11">
    <name type="scientific">Halalkalibacter alkaliphilus</name>
    <dbReference type="NCBI Taxonomy" id="2917993"/>
    <lineage>
        <taxon>Bacteria</taxon>
        <taxon>Bacillati</taxon>
        <taxon>Bacillota</taxon>
        <taxon>Bacilli</taxon>
        <taxon>Bacillales</taxon>
        <taxon>Bacillaceae</taxon>
        <taxon>Halalkalibacter</taxon>
    </lineage>
</organism>
<dbReference type="CDD" id="cd01115">
    <property type="entry name" value="SLC13_permease"/>
    <property type="match status" value="1"/>
</dbReference>
<feature type="transmembrane region" description="Helical" evidence="9">
    <location>
        <begin position="369"/>
        <end position="387"/>
    </location>
</feature>
<proteinExistence type="inferred from homology"/>
<keyword evidence="5" id="KW-0813">Transport</keyword>
<evidence type="ECO:0000256" key="6">
    <source>
        <dbReference type="ARBA" id="ARBA00022989"/>
    </source>
</evidence>
<dbReference type="PANTHER" id="PTHR10283:SF82">
    <property type="entry name" value="SOLUTE CARRIER FAMILY 13 MEMBER 2"/>
    <property type="match status" value="1"/>
</dbReference>
<dbReference type="EMBL" id="JAKRYL010000029">
    <property type="protein sequence ID" value="MCL7749453.1"/>
    <property type="molecule type" value="Genomic_DNA"/>
</dbReference>
<dbReference type="Pfam" id="PF00939">
    <property type="entry name" value="Na_sulph_symp"/>
    <property type="match status" value="1"/>
</dbReference>
<keyword evidence="4 9" id="KW-0812">Transmembrane</keyword>
<comment type="subcellular location">
    <subcellularLocation>
        <location evidence="1">Membrane</location>
        <topology evidence="1">Multi-pass membrane protein</topology>
    </subcellularLocation>
</comment>
<keyword evidence="6 9" id="KW-1133">Transmembrane helix</keyword>
<evidence type="ECO:0000256" key="2">
    <source>
        <dbReference type="ARBA" id="ARBA00006772"/>
    </source>
</evidence>
<feature type="transmembrane region" description="Helical" evidence="9">
    <location>
        <begin position="222"/>
        <end position="243"/>
    </location>
</feature>
<feature type="transmembrane region" description="Helical" evidence="9">
    <location>
        <begin position="330"/>
        <end position="349"/>
    </location>
</feature>
<feature type="transmembrane region" description="Helical" evidence="9">
    <location>
        <begin position="180"/>
        <end position="202"/>
    </location>
</feature>
<feature type="transmembrane region" description="Helical" evidence="9">
    <location>
        <begin position="456"/>
        <end position="476"/>
    </location>
</feature>
<name>A0A9X2I7Z3_9BACI</name>
<dbReference type="GO" id="GO:0008514">
    <property type="term" value="F:organic anion transmembrane transporter activity"/>
    <property type="evidence" value="ECO:0007669"/>
    <property type="project" value="UniProtKB-ARBA"/>
</dbReference>
<feature type="transmembrane region" description="Helical" evidence="9">
    <location>
        <begin position="115"/>
        <end position="134"/>
    </location>
</feature>
<sequence length="477" mass="52371">MVIQIHYSNRQWIGLYLGPIFALILYFIPVITRLANEPRAVLSITVLIAIWWMTEPLPIAVTSLLPLILLPISGAVNYEVTSAAYFNPIILMFLGGFTIALAIEKWNLHKRIAMSILLFIGTSTKRIILGIMLATAFLSMWISNAATALMMFPVVMALISEVKNKKIFDPISTESFTKGLLLTVAYSASIGGLATLIGSVPNAIFAGIADSVLHQKISFADWFVFAFPITTILLFLLYVLILLRFPVPSGTHIPDSIVKQQLNNLGNMTNEEKSVLFIFISTVVLWIFSGFLPFQLTDTTIALIGALALFLVPSQSQKGMLMNWNDMKKLPWGILLLFGGGLSLAAAFVETNVTGWIGMHLTSIETLPYGLLLFVFATALLFMTEFLSNTAISNMFIPISIGIASGIGVDPYALMAIVALSSTCAFMLPVSTPPNAVVFGSNFISIQDMLKTGFRLNVIAIIVIVTAVYFWLPYFFH</sequence>
<reference evidence="10" key="1">
    <citation type="submission" date="2022-02" db="EMBL/GenBank/DDBJ databases">
        <title>Halalkalibacter sp. nov. isolated from Lonar Lake, India.</title>
        <authorList>
            <person name="Joshi A."/>
            <person name="Thite S."/>
            <person name="Lodha T."/>
        </authorList>
    </citation>
    <scope>NUCLEOTIDE SEQUENCE</scope>
    <source>
        <strain evidence="10">MEB205</strain>
    </source>
</reference>
<evidence type="ECO:0000256" key="5">
    <source>
        <dbReference type="ARBA" id="ARBA00022847"/>
    </source>
</evidence>
<feature type="transmembrane region" description="Helical" evidence="9">
    <location>
        <begin position="426"/>
        <end position="444"/>
    </location>
</feature>
<accession>A0A9X2I7Z3</accession>
<feature type="transmembrane region" description="Helical" evidence="9">
    <location>
        <begin position="140"/>
        <end position="159"/>
    </location>
</feature>
<dbReference type="PANTHER" id="PTHR10283">
    <property type="entry name" value="SOLUTE CARRIER FAMILY 13 MEMBER"/>
    <property type="match status" value="1"/>
</dbReference>
<evidence type="ECO:0000256" key="8">
    <source>
        <dbReference type="ARBA" id="ARBA00031174"/>
    </source>
</evidence>
<keyword evidence="5" id="KW-0769">Symport</keyword>
<dbReference type="GO" id="GO:0015293">
    <property type="term" value="F:symporter activity"/>
    <property type="evidence" value="ECO:0007669"/>
    <property type="project" value="UniProtKB-KW"/>
</dbReference>
<feature type="transmembrane region" description="Helical" evidence="9">
    <location>
        <begin position="84"/>
        <end position="103"/>
    </location>
</feature>
<evidence type="ECO:0000256" key="9">
    <source>
        <dbReference type="SAM" id="Phobius"/>
    </source>
</evidence>
<evidence type="ECO:0000256" key="3">
    <source>
        <dbReference type="ARBA" id="ARBA00020150"/>
    </source>
</evidence>
<comment type="similarity">
    <text evidence="2">Belongs to the SLC13A/DASS transporter (TC 2.A.47) family. NADC subfamily.</text>
</comment>
<dbReference type="NCBIfam" id="TIGR00785">
    <property type="entry name" value="dass"/>
    <property type="match status" value="1"/>
</dbReference>
<dbReference type="InterPro" id="IPR001898">
    <property type="entry name" value="SLC13A/DASS"/>
</dbReference>
<feature type="transmembrane region" description="Helical" evidence="9">
    <location>
        <begin position="12"/>
        <end position="32"/>
    </location>
</feature>
<comment type="caution">
    <text evidence="10">The sequence shown here is derived from an EMBL/GenBank/DDBJ whole genome shotgun (WGS) entry which is preliminary data.</text>
</comment>
<evidence type="ECO:0000313" key="11">
    <source>
        <dbReference type="Proteomes" id="UP001139150"/>
    </source>
</evidence>
<dbReference type="GO" id="GO:0005886">
    <property type="term" value="C:plasma membrane"/>
    <property type="evidence" value="ECO:0007669"/>
    <property type="project" value="TreeGrafter"/>
</dbReference>
<dbReference type="GO" id="GO:1905039">
    <property type="term" value="P:carboxylic acid transmembrane transport"/>
    <property type="evidence" value="ECO:0007669"/>
    <property type="project" value="UniProtKB-ARBA"/>
</dbReference>
<dbReference type="AlphaFoldDB" id="A0A9X2I7Z3"/>
<gene>
    <name evidence="10" type="ORF">MF646_20235</name>
</gene>
<feature type="transmembrane region" description="Helical" evidence="9">
    <location>
        <begin position="44"/>
        <end position="72"/>
    </location>
</feature>
<feature type="transmembrane region" description="Helical" evidence="9">
    <location>
        <begin position="275"/>
        <end position="294"/>
    </location>
</feature>
<keyword evidence="11" id="KW-1185">Reference proteome</keyword>
<evidence type="ECO:0000256" key="4">
    <source>
        <dbReference type="ARBA" id="ARBA00022692"/>
    </source>
</evidence>
<evidence type="ECO:0000313" key="10">
    <source>
        <dbReference type="EMBL" id="MCL7749453.1"/>
    </source>
</evidence>
<keyword evidence="7 9" id="KW-0472">Membrane</keyword>
<protein>
    <recommendedName>
        <fullName evidence="3">Sodium-dependent dicarboxylate transporter SdcS</fullName>
    </recommendedName>
    <alternativeName>
        <fullName evidence="8">Na(+)/dicarboxylate symporter</fullName>
    </alternativeName>
</protein>
<dbReference type="Proteomes" id="UP001139150">
    <property type="component" value="Unassembled WGS sequence"/>
</dbReference>